<dbReference type="Proteomes" id="UP000678237">
    <property type="component" value="Unassembled WGS sequence"/>
</dbReference>
<dbReference type="EMBL" id="JAGVWE010000002">
    <property type="protein sequence ID" value="MBS3062565.1"/>
    <property type="molecule type" value="Genomic_DNA"/>
</dbReference>
<accession>A0A7J4JGV7</accession>
<evidence type="ECO:0000256" key="6">
    <source>
        <dbReference type="ARBA" id="ARBA00022801"/>
    </source>
</evidence>
<evidence type="ECO:0000313" key="12">
    <source>
        <dbReference type="EMBL" id="HIH16981.1"/>
    </source>
</evidence>
<reference evidence="13" key="3">
    <citation type="submission" date="2021-05" db="EMBL/GenBank/DDBJ databases">
        <title>Protein family content uncovers lineage relationships and bacterial pathway maintenance mechanisms in DPANN archaea.</title>
        <authorList>
            <person name="Castelle C.J."/>
            <person name="Meheust R."/>
            <person name="Jaffe A.L."/>
            <person name="Seitz K."/>
            <person name="Gong X."/>
            <person name="Baker B.J."/>
            <person name="Banfield J.F."/>
        </authorList>
    </citation>
    <scope>NUCLEOTIDE SEQUENCE</scope>
    <source>
        <strain evidence="13">RIFCSPLOWO2_01_FULL_58_19</strain>
    </source>
</reference>
<evidence type="ECO:0000256" key="10">
    <source>
        <dbReference type="ARBA" id="ARBA00023204"/>
    </source>
</evidence>
<evidence type="ECO:0008006" key="15">
    <source>
        <dbReference type="Google" id="ProtNLM"/>
    </source>
</evidence>
<dbReference type="GO" id="GO:0006281">
    <property type="term" value="P:DNA repair"/>
    <property type="evidence" value="ECO:0007669"/>
    <property type="project" value="UniProtKB-KW"/>
</dbReference>
<proteinExistence type="predicted"/>
<dbReference type="NCBIfam" id="NF040854">
    <property type="entry name" value="Hol_resolv_Hjc"/>
    <property type="match status" value="1"/>
</dbReference>
<evidence type="ECO:0000256" key="2">
    <source>
        <dbReference type="ARBA" id="ARBA00022722"/>
    </source>
</evidence>
<dbReference type="Gene3D" id="3.40.1350.10">
    <property type="match status" value="1"/>
</dbReference>
<evidence type="ECO:0000256" key="3">
    <source>
        <dbReference type="ARBA" id="ARBA00022723"/>
    </source>
</evidence>
<dbReference type="PANTHER" id="PTHR39651">
    <property type="entry name" value="HOLLIDAY JUNCTION RESOLVASE HJC"/>
    <property type="match status" value="1"/>
</dbReference>
<evidence type="ECO:0000256" key="1">
    <source>
        <dbReference type="ARBA" id="ARBA00001946"/>
    </source>
</evidence>
<dbReference type="Pfam" id="PF01870">
    <property type="entry name" value="Hjc"/>
    <property type="match status" value="1"/>
</dbReference>
<keyword evidence="10" id="KW-0234">DNA repair</keyword>
<dbReference type="AlphaFoldDB" id="A0A7J4JGV7"/>
<dbReference type="GO" id="GO:0003677">
    <property type="term" value="F:DNA binding"/>
    <property type="evidence" value="ECO:0007669"/>
    <property type="project" value="UniProtKB-KW"/>
</dbReference>
<dbReference type="GO" id="GO:0046872">
    <property type="term" value="F:metal ion binding"/>
    <property type="evidence" value="ECO:0007669"/>
    <property type="project" value="UniProtKB-KW"/>
</dbReference>
<comment type="cofactor">
    <cofactor evidence="1">
        <name>Mg(2+)</name>
        <dbReference type="ChEBI" id="CHEBI:18420"/>
    </cofactor>
</comment>
<keyword evidence="5" id="KW-0227">DNA damage</keyword>
<keyword evidence="7" id="KW-0460">Magnesium</keyword>
<evidence type="ECO:0000256" key="5">
    <source>
        <dbReference type="ARBA" id="ARBA00022763"/>
    </source>
</evidence>
<dbReference type="EMBL" id="DUGH01000148">
    <property type="protein sequence ID" value="HIH16981.1"/>
    <property type="molecule type" value="Genomic_DNA"/>
</dbReference>
<evidence type="ECO:0000256" key="4">
    <source>
        <dbReference type="ARBA" id="ARBA00022759"/>
    </source>
</evidence>
<keyword evidence="2" id="KW-0540">Nuclease</keyword>
<dbReference type="GO" id="GO:0008821">
    <property type="term" value="F:crossover junction DNA endonuclease activity"/>
    <property type="evidence" value="ECO:0007669"/>
    <property type="project" value="UniProtKB-EC"/>
</dbReference>
<dbReference type="SUPFAM" id="SSF52980">
    <property type="entry name" value="Restriction endonuclease-like"/>
    <property type="match status" value="1"/>
</dbReference>
<dbReference type="CDD" id="cd00523">
    <property type="entry name" value="Holliday_junction_resolvase"/>
    <property type="match status" value="1"/>
</dbReference>
<dbReference type="InterPro" id="IPR011856">
    <property type="entry name" value="tRNA_endonuc-like_dom_sf"/>
</dbReference>
<dbReference type="PANTHER" id="PTHR39651:SF1">
    <property type="entry name" value="HOLLIDAY JUNCTION RESOLVASE HJC"/>
    <property type="match status" value="1"/>
</dbReference>
<reference evidence="14" key="1">
    <citation type="journal article" date="2020" name="bioRxiv">
        <title>A rank-normalized archaeal taxonomy based on genome phylogeny resolves widespread incomplete and uneven classifications.</title>
        <authorList>
            <person name="Rinke C."/>
            <person name="Chuvochina M."/>
            <person name="Mussig A.J."/>
            <person name="Chaumeil P.-A."/>
            <person name="Waite D.W."/>
            <person name="Whitman W.B."/>
            <person name="Parks D.H."/>
            <person name="Hugenholtz P."/>
        </authorList>
    </citation>
    <scope>NUCLEOTIDE SEQUENCE [LARGE SCALE GENOMIC DNA]</scope>
</reference>
<evidence type="ECO:0000313" key="13">
    <source>
        <dbReference type="EMBL" id="MBS3062565.1"/>
    </source>
</evidence>
<dbReference type="InterPro" id="IPR011335">
    <property type="entry name" value="Restrct_endonuc-II-like"/>
</dbReference>
<dbReference type="InterPro" id="IPR014428">
    <property type="entry name" value="Hjc_arc"/>
</dbReference>
<dbReference type="GO" id="GO:0006310">
    <property type="term" value="P:DNA recombination"/>
    <property type="evidence" value="ECO:0007669"/>
    <property type="project" value="UniProtKB-KW"/>
</dbReference>
<keyword evidence="3" id="KW-0479">Metal-binding</keyword>
<keyword evidence="6" id="KW-0378">Hydrolase</keyword>
<dbReference type="PIRSF" id="PIRSF004985">
    <property type="entry name" value="Hlld_jn_rslvs_ar"/>
    <property type="match status" value="1"/>
</dbReference>
<evidence type="ECO:0000256" key="9">
    <source>
        <dbReference type="ARBA" id="ARBA00023172"/>
    </source>
</evidence>
<reference evidence="13" key="2">
    <citation type="submission" date="2021-03" db="EMBL/GenBank/DDBJ databases">
        <authorList>
            <person name="Jaffe A."/>
        </authorList>
    </citation>
    <scope>NUCLEOTIDE SEQUENCE</scope>
    <source>
        <strain evidence="13">RIFCSPLOWO2_01_FULL_58_19</strain>
    </source>
</reference>
<gene>
    <name evidence="12" type="ORF">HA252_06260</name>
    <name evidence="13" type="ORF">J4203_01710</name>
</gene>
<sequence length="135" mass="15227">MAHYKKGADAERELIHLLFDKGFSVVRVAGSGKTALPAPDLLALHKSRILAFECKAWASDSIHLPVSQMQELLSWCERAGAEVFIAWKYPRRGWFFLKPEHFSKAEKNYSISLRHAVAKAIDLEVLTGRMAVLPH</sequence>
<comment type="caution">
    <text evidence="12">The sequence shown here is derived from an EMBL/GenBank/DDBJ whole genome shotgun (WGS) entry which is preliminary data.</text>
</comment>
<evidence type="ECO:0000256" key="7">
    <source>
        <dbReference type="ARBA" id="ARBA00022842"/>
    </source>
</evidence>
<dbReference type="Proteomes" id="UP000564964">
    <property type="component" value="Unassembled WGS sequence"/>
</dbReference>
<evidence type="ECO:0000256" key="8">
    <source>
        <dbReference type="ARBA" id="ARBA00023125"/>
    </source>
</evidence>
<dbReference type="InterPro" id="IPR002732">
    <property type="entry name" value="Hjc"/>
</dbReference>
<evidence type="ECO:0000313" key="14">
    <source>
        <dbReference type="Proteomes" id="UP000564964"/>
    </source>
</evidence>
<keyword evidence="9" id="KW-0233">DNA recombination</keyword>
<protein>
    <recommendedName>
        <fullName evidence="15">Holliday junction resolvase</fullName>
    </recommendedName>
</protein>
<name>A0A7J4JGV7_9ARCH</name>
<comment type="catalytic activity">
    <reaction evidence="11">
        <text>Endonucleolytic cleavage at a junction such as a reciprocal single-stranded crossover between two homologous DNA duplexes (Holliday junction).</text>
        <dbReference type="EC" id="3.1.21.10"/>
    </reaction>
</comment>
<organism evidence="12 14">
    <name type="scientific">Candidatus Iainarchaeum sp</name>
    <dbReference type="NCBI Taxonomy" id="3101447"/>
    <lineage>
        <taxon>Archaea</taxon>
        <taxon>Candidatus Iainarchaeota</taxon>
        <taxon>Candidatus Iainarchaeia</taxon>
        <taxon>Candidatus Iainarchaeales</taxon>
        <taxon>Candidatus Iainarchaeaceae</taxon>
        <taxon>Candidatus Iainarchaeum</taxon>
    </lineage>
</organism>
<keyword evidence="4" id="KW-0255">Endonuclease</keyword>
<keyword evidence="8" id="KW-0238">DNA-binding</keyword>
<evidence type="ECO:0000256" key="11">
    <source>
        <dbReference type="ARBA" id="ARBA00029354"/>
    </source>
</evidence>